<evidence type="ECO:0000313" key="10">
    <source>
        <dbReference type="EMBL" id="TGN63454.1"/>
    </source>
</evidence>
<evidence type="ECO:0000256" key="2">
    <source>
        <dbReference type="ARBA" id="ARBA00022527"/>
    </source>
</evidence>
<proteinExistence type="predicted"/>
<dbReference type="InterPro" id="IPR000719">
    <property type="entry name" value="Prot_kinase_dom"/>
</dbReference>
<comment type="caution">
    <text evidence="10">The sequence shown here is derived from an EMBL/GenBank/DDBJ whole genome shotgun (WGS) entry which is preliminary data.</text>
</comment>
<evidence type="ECO:0000256" key="3">
    <source>
        <dbReference type="ARBA" id="ARBA00022679"/>
    </source>
</evidence>
<dbReference type="PROSITE" id="PS00107">
    <property type="entry name" value="PROTEIN_KINASE_ATP"/>
    <property type="match status" value="1"/>
</dbReference>
<evidence type="ECO:0000256" key="5">
    <source>
        <dbReference type="ARBA" id="ARBA00022777"/>
    </source>
</evidence>
<dbReference type="SUPFAM" id="SSF56112">
    <property type="entry name" value="Protein kinase-like (PK-like)"/>
    <property type="match status" value="1"/>
</dbReference>
<dbReference type="PROSITE" id="PS50011">
    <property type="entry name" value="PROTEIN_KINASE_DOM"/>
    <property type="match status" value="1"/>
</dbReference>
<feature type="compositionally biased region" description="Low complexity" evidence="8">
    <location>
        <begin position="296"/>
        <end position="316"/>
    </location>
</feature>
<evidence type="ECO:0000259" key="9">
    <source>
        <dbReference type="PROSITE" id="PS50011"/>
    </source>
</evidence>
<dbReference type="EMBL" id="SRRO01000001">
    <property type="protein sequence ID" value="TGN63454.1"/>
    <property type="molecule type" value="Genomic_DNA"/>
</dbReference>
<dbReference type="PANTHER" id="PTHR43289">
    <property type="entry name" value="MITOGEN-ACTIVATED PROTEIN KINASE KINASE KINASE 20-RELATED"/>
    <property type="match status" value="1"/>
</dbReference>
<accession>A0A4Z1C071</accession>
<evidence type="ECO:0000256" key="4">
    <source>
        <dbReference type="ARBA" id="ARBA00022741"/>
    </source>
</evidence>
<keyword evidence="6 7" id="KW-0067">ATP-binding</keyword>
<keyword evidence="3" id="KW-0808">Transferase</keyword>
<organism evidence="10 11">
    <name type="scientific">Nocardioides eburneiflavus</name>
    <dbReference type="NCBI Taxonomy" id="2518372"/>
    <lineage>
        <taxon>Bacteria</taxon>
        <taxon>Bacillati</taxon>
        <taxon>Actinomycetota</taxon>
        <taxon>Actinomycetes</taxon>
        <taxon>Propionibacteriales</taxon>
        <taxon>Nocardioidaceae</taxon>
        <taxon>Nocardioides</taxon>
    </lineage>
</organism>
<evidence type="ECO:0000256" key="6">
    <source>
        <dbReference type="ARBA" id="ARBA00022840"/>
    </source>
</evidence>
<reference evidence="10 11" key="1">
    <citation type="submission" date="2019-04" db="EMBL/GenBank/DDBJ databases">
        <title>Three New Species of Nocardioides, Nocardioides euryhalodurans sp. nov., Nocardioides seonyuensis sp. nov. and Nocardioides eburneoflavus sp. nov. Isolated from Soil.</title>
        <authorList>
            <person name="Roh S.G."/>
            <person name="Lee C."/>
            <person name="Kim M.-K."/>
            <person name="Kim S.B."/>
        </authorList>
    </citation>
    <scope>NUCLEOTIDE SEQUENCE [LARGE SCALE GENOMIC DNA]</scope>
    <source>
        <strain evidence="10 11">MMS17-SY213</strain>
    </source>
</reference>
<evidence type="ECO:0000313" key="11">
    <source>
        <dbReference type="Proteomes" id="UP000297496"/>
    </source>
</evidence>
<keyword evidence="5 10" id="KW-0418">Kinase</keyword>
<keyword evidence="2 10" id="KW-0723">Serine/threonine-protein kinase</keyword>
<dbReference type="InterPro" id="IPR008271">
    <property type="entry name" value="Ser/Thr_kinase_AS"/>
</dbReference>
<dbReference type="Pfam" id="PF00069">
    <property type="entry name" value="Pkinase"/>
    <property type="match status" value="1"/>
</dbReference>
<name>A0A4Z1C071_9ACTN</name>
<dbReference type="GO" id="GO:0005524">
    <property type="term" value="F:ATP binding"/>
    <property type="evidence" value="ECO:0007669"/>
    <property type="project" value="UniProtKB-UniRule"/>
</dbReference>
<protein>
    <recommendedName>
        <fullName evidence="1">non-specific serine/threonine protein kinase</fullName>
        <ecNumber evidence="1">2.7.11.1</ecNumber>
    </recommendedName>
</protein>
<dbReference type="CDD" id="cd14014">
    <property type="entry name" value="STKc_PknB_like"/>
    <property type="match status" value="1"/>
</dbReference>
<dbReference type="InterPro" id="IPR011009">
    <property type="entry name" value="Kinase-like_dom_sf"/>
</dbReference>
<dbReference type="PROSITE" id="PS00108">
    <property type="entry name" value="PROTEIN_KINASE_ST"/>
    <property type="match status" value="1"/>
</dbReference>
<keyword evidence="4 7" id="KW-0547">Nucleotide-binding</keyword>
<dbReference type="OrthoDB" id="5241055at2"/>
<dbReference type="Gene3D" id="1.10.510.10">
    <property type="entry name" value="Transferase(Phosphotransferase) domain 1"/>
    <property type="match status" value="1"/>
</dbReference>
<feature type="binding site" evidence="7">
    <location>
        <position position="39"/>
    </location>
    <ligand>
        <name>ATP</name>
        <dbReference type="ChEBI" id="CHEBI:30616"/>
    </ligand>
</feature>
<evidence type="ECO:0000256" key="1">
    <source>
        <dbReference type="ARBA" id="ARBA00012513"/>
    </source>
</evidence>
<gene>
    <name evidence="10" type="ORF">EXE59_05450</name>
</gene>
<evidence type="ECO:0000256" key="8">
    <source>
        <dbReference type="SAM" id="MobiDB-lite"/>
    </source>
</evidence>
<keyword evidence="11" id="KW-1185">Reference proteome</keyword>
<feature type="region of interest" description="Disordered" evidence="8">
    <location>
        <begin position="283"/>
        <end position="319"/>
    </location>
</feature>
<dbReference type="AlphaFoldDB" id="A0A4Z1C071"/>
<evidence type="ECO:0000256" key="7">
    <source>
        <dbReference type="PROSITE-ProRule" id="PRU10141"/>
    </source>
</evidence>
<dbReference type="RefSeq" id="WP_135837992.1">
    <property type="nucleotide sequence ID" value="NZ_SRRO01000001.1"/>
</dbReference>
<dbReference type="SMART" id="SM00220">
    <property type="entry name" value="S_TKc"/>
    <property type="match status" value="1"/>
</dbReference>
<dbReference type="GO" id="GO:0004674">
    <property type="term" value="F:protein serine/threonine kinase activity"/>
    <property type="evidence" value="ECO:0007669"/>
    <property type="project" value="UniProtKB-KW"/>
</dbReference>
<dbReference type="InterPro" id="IPR017441">
    <property type="entry name" value="Protein_kinase_ATP_BS"/>
</dbReference>
<dbReference type="Proteomes" id="UP000297496">
    <property type="component" value="Unassembled WGS sequence"/>
</dbReference>
<dbReference type="PANTHER" id="PTHR43289:SF6">
    <property type="entry name" value="SERINE_THREONINE-PROTEIN KINASE NEKL-3"/>
    <property type="match status" value="1"/>
</dbReference>
<dbReference type="EC" id="2.7.11.1" evidence="1"/>
<feature type="domain" description="Protein kinase" evidence="9">
    <location>
        <begin position="10"/>
        <end position="265"/>
    </location>
</feature>
<sequence>MSAPSRLGRYPVRRRIGSGAFATVWLAHDEHLDCPVAIKVLADNWTGDLHVRQRFVEEGRFLRKVESPHVVTVYDAGELEDERPYLVMAYADQGTLADRLELSGMSAAQSLAVVAQVGRGLSALHDRGVLHRDVKPANVLFRTVENARDPHVVAMLGDLGLGKAMDMSSRLTMVGGTPTYVAPEQALGEALDPRADQFSLAALSYYLLAGRQPFDHRSLAAAEAPAPPPPMGIDNPAAEAVVLRGLAKDREDRFEDVAAFTAALVEACGGEVEETPRAWIPVDPDLTTAARGPGGTASSDTAAASAEGAPAGSAADDVAGGRRRWPWIAAAVLALAAGTGAGWAAEQASTSEQELEDSRSTIYVTVPESWTAQVDPEPWTPPGGTAEQPSIAAGTRAGWNSEETPAPGVFVGILPGEKLPSRLPSHPECDGPSRGPIFDDRDGDDYMTTFSYDCQGLDVTVERVIRLNDNQLLWIQIRSDDLGTANRVLDSVTTSGV</sequence>